<evidence type="ECO:0000256" key="5">
    <source>
        <dbReference type="ARBA" id="ARBA00023136"/>
    </source>
</evidence>
<feature type="transmembrane region" description="Helical" evidence="6">
    <location>
        <begin position="61"/>
        <end position="78"/>
    </location>
</feature>
<dbReference type="Pfam" id="PF06271">
    <property type="entry name" value="RDD"/>
    <property type="match status" value="1"/>
</dbReference>
<dbReference type="AlphaFoldDB" id="A0A2G1WCK6"/>
<feature type="transmembrane region" description="Helical" evidence="6">
    <location>
        <begin position="25"/>
        <end position="49"/>
    </location>
</feature>
<dbReference type="EMBL" id="NIZW01000002">
    <property type="protein sequence ID" value="PHQ36774.1"/>
    <property type="molecule type" value="Genomic_DNA"/>
</dbReference>
<dbReference type="OrthoDB" id="9793824at2"/>
<proteinExistence type="predicted"/>
<protein>
    <recommendedName>
        <fullName evidence="7">RDD domain-containing protein</fullName>
    </recommendedName>
</protein>
<reference evidence="8 9" key="1">
    <citation type="submission" date="2017-06" db="EMBL/GenBank/DDBJ databases">
        <title>Description of Rhodopirellula bahusiensis sp. nov.</title>
        <authorList>
            <person name="Kizina J."/>
            <person name="Harder J."/>
        </authorList>
    </citation>
    <scope>NUCLEOTIDE SEQUENCE [LARGE SCALE GENOMIC DNA]</scope>
    <source>
        <strain evidence="8 9">SWK21</strain>
    </source>
</reference>
<dbReference type="Proteomes" id="UP000225740">
    <property type="component" value="Unassembled WGS sequence"/>
</dbReference>
<dbReference type="GO" id="GO:0005886">
    <property type="term" value="C:plasma membrane"/>
    <property type="evidence" value="ECO:0007669"/>
    <property type="project" value="UniProtKB-SubCell"/>
</dbReference>
<dbReference type="InterPro" id="IPR010432">
    <property type="entry name" value="RDD"/>
</dbReference>
<keyword evidence="9" id="KW-1185">Reference proteome</keyword>
<evidence type="ECO:0000313" key="9">
    <source>
        <dbReference type="Proteomes" id="UP000225740"/>
    </source>
</evidence>
<dbReference type="PANTHER" id="PTHR36115:SF6">
    <property type="entry name" value="PROLINE-RICH ANTIGEN HOMOLOG"/>
    <property type="match status" value="1"/>
</dbReference>
<accession>A0A2G1WCK6</accession>
<organism evidence="8 9">
    <name type="scientific">Rhodopirellula bahusiensis</name>
    <dbReference type="NCBI Taxonomy" id="2014065"/>
    <lineage>
        <taxon>Bacteria</taxon>
        <taxon>Pseudomonadati</taxon>
        <taxon>Planctomycetota</taxon>
        <taxon>Planctomycetia</taxon>
        <taxon>Pirellulales</taxon>
        <taxon>Pirellulaceae</taxon>
        <taxon>Rhodopirellula</taxon>
    </lineage>
</organism>
<dbReference type="GeneID" id="90607271"/>
<comment type="subcellular location">
    <subcellularLocation>
        <location evidence="1">Cell membrane</location>
        <topology evidence="1">Multi-pass membrane protein</topology>
    </subcellularLocation>
</comment>
<dbReference type="InterPro" id="IPR051791">
    <property type="entry name" value="Pra-immunoreactive"/>
</dbReference>
<evidence type="ECO:0000256" key="2">
    <source>
        <dbReference type="ARBA" id="ARBA00022475"/>
    </source>
</evidence>
<keyword evidence="5 6" id="KW-0472">Membrane</keyword>
<keyword evidence="3 6" id="KW-0812">Transmembrane</keyword>
<evidence type="ECO:0000256" key="3">
    <source>
        <dbReference type="ARBA" id="ARBA00022692"/>
    </source>
</evidence>
<sequence>MQVDSSLGDGVYFSRQSYPGFIRRTLAMVIDGTILMLAGTAIWMLLLLLFYAMEFSHRPDALYFAIWSAITWLYMTVIKRSWLRTVGYRLAGLQIVDARGSRPSLTRMTFRMLMWIFGPFNFILDMVWLGADSEQQTLRDCYCSTFVVRSTAQPEGTAPLHLTRYFAAGIAPSYPRVVRPVSIIDLPSH</sequence>
<gene>
    <name evidence="8" type="ORF">CEE69_03200</name>
</gene>
<feature type="transmembrane region" description="Helical" evidence="6">
    <location>
        <begin position="112"/>
        <end position="131"/>
    </location>
</feature>
<evidence type="ECO:0000256" key="6">
    <source>
        <dbReference type="SAM" id="Phobius"/>
    </source>
</evidence>
<evidence type="ECO:0000259" key="7">
    <source>
        <dbReference type="Pfam" id="PF06271"/>
    </source>
</evidence>
<feature type="domain" description="RDD" evidence="7">
    <location>
        <begin position="18"/>
        <end position="143"/>
    </location>
</feature>
<keyword evidence="4 6" id="KW-1133">Transmembrane helix</keyword>
<dbReference type="PANTHER" id="PTHR36115">
    <property type="entry name" value="PROLINE-RICH ANTIGEN HOMOLOG-RELATED"/>
    <property type="match status" value="1"/>
</dbReference>
<evidence type="ECO:0000256" key="1">
    <source>
        <dbReference type="ARBA" id="ARBA00004651"/>
    </source>
</evidence>
<keyword evidence="2" id="KW-1003">Cell membrane</keyword>
<comment type="caution">
    <text evidence="8">The sequence shown here is derived from an EMBL/GenBank/DDBJ whole genome shotgun (WGS) entry which is preliminary data.</text>
</comment>
<evidence type="ECO:0000313" key="8">
    <source>
        <dbReference type="EMBL" id="PHQ36774.1"/>
    </source>
</evidence>
<dbReference type="RefSeq" id="WP_099259683.1">
    <property type="nucleotide sequence ID" value="NZ_NIZW01000002.1"/>
</dbReference>
<evidence type="ECO:0000256" key="4">
    <source>
        <dbReference type="ARBA" id="ARBA00022989"/>
    </source>
</evidence>
<name>A0A2G1WCK6_9BACT</name>